<evidence type="ECO:0000256" key="2">
    <source>
        <dbReference type="ARBA" id="ARBA00022723"/>
    </source>
</evidence>
<evidence type="ECO:0000256" key="3">
    <source>
        <dbReference type="ARBA" id="ARBA00022842"/>
    </source>
</evidence>
<dbReference type="SUPFAM" id="SSF51604">
    <property type="entry name" value="Enolase C-terminal domain-like"/>
    <property type="match status" value="1"/>
</dbReference>
<dbReference type="PANTHER" id="PTHR13794:SF58">
    <property type="entry name" value="MITOCHONDRIAL ENOLASE SUPERFAMILY MEMBER 1"/>
    <property type="match status" value="1"/>
</dbReference>
<dbReference type="InterPro" id="IPR046945">
    <property type="entry name" value="RHMD-like"/>
</dbReference>
<dbReference type="Pfam" id="PF13378">
    <property type="entry name" value="MR_MLE_C"/>
    <property type="match status" value="1"/>
</dbReference>
<dbReference type="InterPro" id="IPR029065">
    <property type="entry name" value="Enolase_C-like"/>
</dbReference>
<accession>A0ABY4C2H8</accession>
<dbReference type="SFLD" id="SFLDS00001">
    <property type="entry name" value="Enolase"/>
    <property type="match status" value="1"/>
</dbReference>
<dbReference type="Gene3D" id="3.20.20.120">
    <property type="entry name" value="Enolase-like C-terminal domain"/>
    <property type="match status" value="1"/>
</dbReference>
<dbReference type="CDD" id="cd03316">
    <property type="entry name" value="MR_like"/>
    <property type="match status" value="1"/>
</dbReference>
<dbReference type="InterPro" id="IPR013341">
    <property type="entry name" value="Mandelate_racemase_N_dom"/>
</dbReference>
<organism evidence="5 6">
    <name type="scientific">Agromyces larvae</name>
    <dbReference type="NCBI Taxonomy" id="2929802"/>
    <lineage>
        <taxon>Bacteria</taxon>
        <taxon>Bacillati</taxon>
        <taxon>Actinomycetota</taxon>
        <taxon>Actinomycetes</taxon>
        <taxon>Micrococcales</taxon>
        <taxon>Microbacteriaceae</taxon>
        <taxon>Agromyces</taxon>
    </lineage>
</organism>
<dbReference type="InterPro" id="IPR036849">
    <property type="entry name" value="Enolase-like_C_sf"/>
</dbReference>
<protein>
    <submittedName>
        <fullName evidence="5">Mandelate racemase/muconate lactonizing enzyme family protein</fullName>
    </submittedName>
</protein>
<evidence type="ECO:0000256" key="1">
    <source>
        <dbReference type="ARBA" id="ARBA00001946"/>
    </source>
</evidence>
<keyword evidence="2" id="KW-0479">Metal-binding</keyword>
<keyword evidence="3" id="KW-0460">Magnesium</keyword>
<reference evidence="5 6" key="1">
    <citation type="submission" date="2022-03" db="EMBL/GenBank/DDBJ databases">
        <title>Mucilaginibacter sp. isolated from the gut of Protaetia brevitarsis seulensis larvae.</title>
        <authorList>
            <person name="Won M."/>
            <person name="Kim S.-J."/>
            <person name="Kwon S.-W."/>
        </authorList>
    </citation>
    <scope>NUCLEOTIDE SEQUENCE [LARGE SCALE GENOMIC DNA]</scope>
    <source>
        <strain evidence="5 6">CFWR-12</strain>
    </source>
</reference>
<sequence length="360" mass="38413">MTAAIARVDTRLLRAPLSRPWGPDVTDLTIIEVVVADTDGATGYGFSWTPTIGGHAVRALLDHDIREFVLGRPADAGTLWPDLWAHLHEAGGGVTTIAMAGVDLALWDLAARRAGRGLVDHLGRRRADTTAYGSGVNLHYPLDELVAQAGRWVEAGFTGVKVKVGSPELADDVRRIRAVRETIGPDRFLAIDANQRWSLAQAERAIGELAPFDLRWIEEPLRADDLPAHAALRERLAGAGVGVPIALGENVHTRYRFAEFLAAGVVDVVQPNIVRVGGITPFLEIVALAARHGVEVAPHLLPDLSGQLALTLSHETLVESVEDASFADLGILAGPAPVVVEGGRARDTARPGLGIEFATH</sequence>
<name>A0ABY4C2H8_9MICO</name>
<evidence type="ECO:0000313" key="6">
    <source>
        <dbReference type="Proteomes" id="UP000832097"/>
    </source>
</evidence>
<dbReference type="Proteomes" id="UP000832097">
    <property type="component" value="Chromosome"/>
</dbReference>
<dbReference type="EMBL" id="CP094528">
    <property type="protein sequence ID" value="UOE44216.1"/>
    <property type="molecule type" value="Genomic_DNA"/>
</dbReference>
<dbReference type="SUPFAM" id="SSF54826">
    <property type="entry name" value="Enolase N-terminal domain-like"/>
    <property type="match status" value="1"/>
</dbReference>
<dbReference type="InterPro" id="IPR013342">
    <property type="entry name" value="Mandelate_racemase_C"/>
</dbReference>
<dbReference type="PANTHER" id="PTHR13794">
    <property type="entry name" value="ENOLASE SUPERFAMILY, MANDELATE RACEMASE"/>
    <property type="match status" value="1"/>
</dbReference>
<gene>
    <name evidence="5" type="ORF">MTO99_19000</name>
</gene>
<evidence type="ECO:0000313" key="5">
    <source>
        <dbReference type="EMBL" id="UOE44216.1"/>
    </source>
</evidence>
<comment type="cofactor">
    <cofactor evidence="1">
        <name>Mg(2+)</name>
        <dbReference type="ChEBI" id="CHEBI:18420"/>
    </cofactor>
</comment>
<dbReference type="InterPro" id="IPR018110">
    <property type="entry name" value="Mandel_Rmase/mucon_lact_enz_CS"/>
</dbReference>
<dbReference type="RefSeq" id="WP_243555828.1">
    <property type="nucleotide sequence ID" value="NZ_CP094528.1"/>
</dbReference>
<proteinExistence type="predicted"/>
<dbReference type="InterPro" id="IPR029017">
    <property type="entry name" value="Enolase-like_N"/>
</dbReference>
<evidence type="ECO:0000259" key="4">
    <source>
        <dbReference type="SMART" id="SM00922"/>
    </source>
</evidence>
<dbReference type="Pfam" id="PF02746">
    <property type="entry name" value="MR_MLE_N"/>
    <property type="match status" value="1"/>
</dbReference>
<dbReference type="PROSITE" id="PS00909">
    <property type="entry name" value="MR_MLE_2"/>
    <property type="match status" value="1"/>
</dbReference>
<dbReference type="Gene3D" id="3.30.390.10">
    <property type="entry name" value="Enolase-like, N-terminal domain"/>
    <property type="match status" value="1"/>
</dbReference>
<dbReference type="SMART" id="SM00922">
    <property type="entry name" value="MR_MLE"/>
    <property type="match status" value="1"/>
</dbReference>
<feature type="domain" description="Mandelate racemase/muconate lactonizing enzyme C-terminal" evidence="4">
    <location>
        <begin position="142"/>
        <end position="239"/>
    </location>
</feature>
<keyword evidence="6" id="KW-1185">Reference proteome</keyword>